<dbReference type="PROSITE" id="PS51819">
    <property type="entry name" value="VOC"/>
    <property type="match status" value="1"/>
</dbReference>
<name>A0A4R2JC67_9ACTN</name>
<dbReference type="GO" id="GO:0046872">
    <property type="term" value="F:metal ion binding"/>
    <property type="evidence" value="ECO:0007669"/>
    <property type="project" value="UniProtKB-KW"/>
</dbReference>
<accession>A0A4R2JC67</accession>
<dbReference type="InterPro" id="IPR004360">
    <property type="entry name" value="Glyas_Fos-R_dOase_dom"/>
</dbReference>
<comment type="caution">
    <text evidence="3">The sequence shown here is derived from an EMBL/GenBank/DDBJ whole genome shotgun (WGS) entry which is preliminary data.</text>
</comment>
<dbReference type="Proteomes" id="UP000295573">
    <property type="component" value="Unassembled WGS sequence"/>
</dbReference>
<dbReference type="PANTHER" id="PTHR43048">
    <property type="entry name" value="METHYLMALONYL-COA EPIMERASE"/>
    <property type="match status" value="1"/>
</dbReference>
<dbReference type="InterPro" id="IPR051785">
    <property type="entry name" value="MMCE/EMCE_epimerase"/>
</dbReference>
<dbReference type="Gene3D" id="3.10.180.10">
    <property type="entry name" value="2,3-Dihydroxybiphenyl 1,2-Dioxygenase, domain 1"/>
    <property type="match status" value="1"/>
</dbReference>
<reference evidence="3 4" key="1">
    <citation type="journal article" date="2015" name="Stand. Genomic Sci.">
        <title>Genomic Encyclopedia of Bacterial and Archaeal Type Strains, Phase III: the genomes of soil and plant-associated and newly described type strains.</title>
        <authorList>
            <person name="Whitman W.B."/>
            <person name="Woyke T."/>
            <person name="Klenk H.P."/>
            <person name="Zhou Y."/>
            <person name="Lilburn T.G."/>
            <person name="Beck B.J."/>
            <person name="De Vos P."/>
            <person name="Vandamme P."/>
            <person name="Eisen J.A."/>
            <person name="Garrity G."/>
            <person name="Hugenholtz P."/>
            <person name="Kyrpides N.C."/>
        </authorList>
    </citation>
    <scope>NUCLEOTIDE SEQUENCE [LARGE SCALE GENOMIC DNA]</scope>
    <source>
        <strain evidence="3 4">VKM Ac-2541</strain>
    </source>
</reference>
<dbReference type="SUPFAM" id="SSF54593">
    <property type="entry name" value="Glyoxalase/Bleomycin resistance protein/Dihydroxybiphenyl dioxygenase"/>
    <property type="match status" value="1"/>
</dbReference>
<feature type="domain" description="VOC" evidence="2">
    <location>
        <begin position="3"/>
        <end position="123"/>
    </location>
</feature>
<dbReference type="Pfam" id="PF00903">
    <property type="entry name" value="Glyoxalase"/>
    <property type="match status" value="1"/>
</dbReference>
<dbReference type="RefSeq" id="WP_132144318.1">
    <property type="nucleotide sequence ID" value="NZ_SLWR01000001.1"/>
</dbReference>
<evidence type="ECO:0000256" key="1">
    <source>
        <dbReference type="ARBA" id="ARBA00022723"/>
    </source>
</evidence>
<dbReference type="GO" id="GO:0016829">
    <property type="term" value="F:lyase activity"/>
    <property type="evidence" value="ECO:0007669"/>
    <property type="project" value="UniProtKB-KW"/>
</dbReference>
<protein>
    <submittedName>
        <fullName evidence="3">Lactoylglutathione lyase</fullName>
    </submittedName>
</protein>
<dbReference type="GO" id="GO:0004493">
    <property type="term" value="F:methylmalonyl-CoA epimerase activity"/>
    <property type="evidence" value="ECO:0007669"/>
    <property type="project" value="TreeGrafter"/>
</dbReference>
<evidence type="ECO:0000259" key="2">
    <source>
        <dbReference type="PROSITE" id="PS51819"/>
    </source>
</evidence>
<dbReference type="InterPro" id="IPR037523">
    <property type="entry name" value="VOC_core"/>
</dbReference>
<keyword evidence="4" id="KW-1185">Reference proteome</keyword>
<keyword evidence="3" id="KW-0456">Lyase</keyword>
<proteinExistence type="predicted"/>
<dbReference type="GO" id="GO:0046491">
    <property type="term" value="P:L-methylmalonyl-CoA metabolic process"/>
    <property type="evidence" value="ECO:0007669"/>
    <property type="project" value="TreeGrafter"/>
</dbReference>
<evidence type="ECO:0000313" key="4">
    <source>
        <dbReference type="Proteomes" id="UP000295573"/>
    </source>
</evidence>
<organism evidence="3 4">
    <name type="scientific">Kribbella antiqua</name>
    <dbReference type="NCBI Taxonomy" id="2512217"/>
    <lineage>
        <taxon>Bacteria</taxon>
        <taxon>Bacillati</taxon>
        <taxon>Actinomycetota</taxon>
        <taxon>Actinomycetes</taxon>
        <taxon>Propionibacteriales</taxon>
        <taxon>Kribbellaceae</taxon>
        <taxon>Kribbella</taxon>
    </lineage>
</organism>
<keyword evidence="1" id="KW-0479">Metal-binding</keyword>
<gene>
    <name evidence="3" type="ORF">EV646_1011032</name>
</gene>
<sequence>MPKTIIVGYRVSDLDRSREFYRALGYDEIGTVPFDDGSQLVVLKFPEEEAASIELVHRPADGPVEVGGFDHLAITVDDLAETVERLTAAGLEPGPLQLLDGEDGLKISWLTDPDGYRIELVQWPAGHTDGLTAADFAQPDNPSA</sequence>
<evidence type="ECO:0000313" key="3">
    <source>
        <dbReference type="EMBL" id="TCO52035.1"/>
    </source>
</evidence>
<dbReference type="OrthoDB" id="115162at2"/>
<dbReference type="EMBL" id="SLWR01000001">
    <property type="protein sequence ID" value="TCO52035.1"/>
    <property type="molecule type" value="Genomic_DNA"/>
</dbReference>
<dbReference type="InterPro" id="IPR029068">
    <property type="entry name" value="Glyas_Bleomycin-R_OHBP_Dase"/>
</dbReference>
<dbReference type="PANTHER" id="PTHR43048:SF3">
    <property type="entry name" value="METHYLMALONYL-COA EPIMERASE, MITOCHONDRIAL"/>
    <property type="match status" value="1"/>
</dbReference>
<dbReference type="AlphaFoldDB" id="A0A4R2JC67"/>